<evidence type="ECO:0000313" key="2">
    <source>
        <dbReference type="Proteomes" id="UP000027265"/>
    </source>
</evidence>
<dbReference type="EMBL" id="KL197782">
    <property type="protein sequence ID" value="KDQ49499.1"/>
    <property type="molecule type" value="Genomic_DNA"/>
</dbReference>
<keyword evidence="2" id="KW-1185">Reference proteome</keyword>
<proteinExistence type="predicted"/>
<gene>
    <name evidence="1" type="ORF">JAAARDRAFT_42812</name>
</gene>
<name>A0A067P433_9AGAM</name>
<dbReference type="HOGENOM" id="CLU_2171446_0_0_1"/>
<evidence type="ECO:0000313" key="1">
    <source>
        <dbReference type="EMBL" id="KDQ49499.1"/>
    </source>
</evidence>
<accession>A0A067P433</accession>
<dbReference type="InParanoid" id="A0A067P433"/>
<dbReference type="Proteomes" id="UP000027265">
    <property type="component" value="Unassembled WGS sequence"/>
</dbReference>
<reference evidence="2" key="1">
    <citation type="journal article" date="2014" name="Proc. Natl. Acad. Sci. U.S.A.">
        <title>Extensive sampling of basidiomycete genomes demonstrates inadequacy of the white-rot/brown-rot paradigm for wood decay fungi.</title>
        <authorList>
            <person name="Riley R."/>
            <person name="Salamov A.A."/>
            <person name="Brown D.W."/>
            <person name="Nagy L.G."/>
            <person name="Floudas D."/>
            <person name="Held B.W."/>
            <person name="Levasseur A."/>
            <person name="Lombard V."/>
            <person name="Morin E."/>
            <person name="Otillar R."/>
            <person name="Lindquist E.A."/>
            <person name="Sun H."/>
            <person name="LaButti K.M."/>
            <person name="Schmutz J."/>
            <person name="Jabbour D."/>
            <person name="Luo H."/>
            <person name="Baker S.E."/>
            <person name="Pisabarro A.G."/>
            <person name="Walton J.D."/>
            <person name="Blanchette R.A."/>
            <person name="Henrissat B."/>
            <person name="Martin F."/>
            <person name="Cullen D."/>
            <person name="Hibbett D.S."/>
            <person name="Grigoriev I.V."/>
        </authorList>
    </citation>
    <scope>NUCLEOTIDE SEQUENCE [LARGE SCALE GENOMIC DNA]</scope>
    <source>
        <strain evidence="2">MUCL 33604</strain>
    </source>
</reference>
<protein>
    <submittedName>
        <fullName evidence="1">Uncharacterized protein</fullName>
    </submittedName>
</protein>
<sequence>MTLWIYSAQPQISIFSLNEVTFDNHTFATAPAGTLIIFTYNLFTEYKLHQSDDFKVGILRQPLTSPPDAYCNAVREESYRRPGTSYIGHMKRDPKLGIFLIVIMEREQRL</sequence>
<organism evidence="1 2">
    <name type="scientific">Jaapia argillacea MUCL 33604</name>
    <dbReference type="NCBI Taxonomy" id="933084"/>
    <lineage>
        <taxon>Eukaryota</taxon>
        <taxon>Fungi</taxon>
        <taxon>Dikarya</taxon>
        <taxon>Basidiomycota</taxon>
        <taxon>Agaricomycotina</taxon>
        <taxon>Agaricomycetes</taxon>
        <taxon>Agaricomycetidae</taxon>
        <taxon>Jaapiales</taxon>
        <taxon>Jaapiaceae</taxon>
        <taxon>Jaapia</taxon>
    </lineage>
</organism>
<dbReference type="AlphaFoldDB" id="A0A067P433"/>